<name>A0AAV4RAC3_CAEEX</name>
<keyword evidence="1" id="KW-0378">Hydrolase</keyword>
<proteinExistence type="predicted"/>
<evidence type="ECO:0000313" key="1">
    <source>
        <dbReference type="EMBL" id="GIY18913.1"/>
    </source>
</evidence>
<organism evidence="1 2">
    <name type="scientific">Caerostris extrusa</name>
    <name type="common">Bark spider</name>
    <name type="synonym">Caerostris bankana</name>
    <dbReference type="NCBI Taxonomy" id="172846"/>
    <lineage>
        <taxon>Eukaryota</taxon>
        <taxon>Metazoa</taxon>
        <taxon>Ecdysozoa</taxon>
        <taxon>Arthropoda</taxon>
        <taxon>Chelicerata</taxon>
        <taxon>Arachnida</taxon>
        <taxon>Araneae</taxon>
        <taxon>Araneomorphae</taxon>
        <taxon>Entelegynae</taxon>
        <taxon>Araneoidea</taxon>
        <taxon>Araneidae</taxon>
        <taxon>Caerostris</taxon>
    </lineage>
</organism>
<keyword evidence="2" id="KW-1185">Reference proteome</keyword>
<accession>A0AAV4RAC3</accession>
<sequence length="100" mass="11525">MATLNNIVHDALYHKIKSEDLIELPDPKLISNDCTIIMNGHHNYGMSEDKDSCVVEDAEEEVQPFLNHISPNRDPHSTKKYQLSHRVQQFSAKRHLCIKC</sequence>
<gene>
    <name evidence="1" type="primary">treA</name>
    <name evidence="1" type="ORF">CEXT_523601</name>
</gene>
<evidence type="ECO:0000313" key="2">
    <source>
        <dbReference type="Proteomes" id="UP001054945"/>
    </source>
</evidence>
<dbReference type="AlphaFoldDB" id="A0AAV4RAC3"/>
<comment type="caution">
    <text evidence="1">The sequence shown here is derived from an EMBL/GenBank/DDBJ whole genome shotgun (WGS) entry which is preliminary data.</text>
</comment>
<protein>
    <submittedName>
        <fullName evidence="1">Trehalose-6-phosphate hydrolase</fullName>
    </submittedName>
</protein>
<dbReference type="GO" id="GO:0016787">
    <property type="term" value="F:hydrolase activity"/>
    <property type="evidence" value="ECO:0007669"/>
    <property type="project" value="UniProtKB-KW"/>
</dbReference>
<dbReference type="Proteomes" id="UP001054945">
    <property type="component" value="Unassembled WGS sequence"/>
</dbReference>
<reference evidence="1 2" key="1">
    <citation type="submission" date="2021-06" db="EMBL/GenBank/DDBJ databases">
        <title>Caerostris extrusa draft genome.</title>
        <authorList>
            <person name="Kono N."/>
            <person name="Arakawa K."/>
        </authorList>
    </citation>
    <scope>NUCLEOTIDE SEQUENCE [LARGE SCALE GENOMIC DNA]</scope>
</reference>
<dbReference type="EMBL" id="BPLR01007693">
    <property type="protein sequence ID" value="GIY18913.1"/>
    <property type="molecule type" value="Genomic_DNA"/>
</dbReference>